<dbReference type="AlphaFoldDB" id="A0A0A9G5P2"/>
<evidence type="ECO:0000313" key="1">
    <source>
        <dbReference type="EMBL" id="JAE17856.1"/>
    </source>
</evidence>
<dbReference type="EMBL" id="GBRH01180040">
    <property type="protein sequence ID" value="JAE17856.1"/>
    <property type="molecule type" value="Transcribed_RNA"/>
</dbReference>
<protein>
    <submittedName>
        <fullName evidence="1">Uncharacterized protein</fullName>
    </submittedName>
</protein>
<proteinExistence type="predicted"/>
<reference evidence="1" key="2">
    <citation type="journal article" date="2015" name="Data Brief">
        <title>Shoot transcriptome of the giant reed, Arundo donax.</title>
        <authorList>
            <person name="Barrero R.A."/>
            <person name="Guerrero F.D."/>
            <person name="Moolhuijzen P."/>
            <person name="Goolsby J.A."/>
            <person name="Tidwell J."/>
            <person name="Bellgard S.E."/>
            <person name="Bellgard M.I."/>
        </authorList>
    </citation>
    <scope>NUCLEOTIDE SEQUENCE</scope>
    <source>
        <tissue evidence="1">Shoot tissue taken approximately 20 cm above the soil surface</tissue>
    </source>
</reference>
<organism evidence="1">
    <name type="scientific">Arundo donax</name>
    <name type="common">Giant reed</name>
    <name type="synonym">Donax arundinaceus</name>
    <dbReference type="NCBI Taxonomy" id="35708"/>
    <lineage>
        <taxon>Eukaryota</taxon>
        <taxon>Viridiplantae</taxon>
        <taxon>Streptophyta</taxon>
        <taxon>Embryophyta</taxon>
        <taxon>Tracheophyta</taxon>
        <taxon>Spermatophyta</taxon>
        <taxon>Magnoliopsida</taxon>
        <taxon>Liliopsida</taxon>
        <taxon>Poales</taxon>
        <taxon>Poaceae</taxon>
        <taxon>PACMAD clade</taxon>
        <taxon>Arundinoideae</taxon>
        <taxon>Arundineae</taxon>
        <taxon>Arundo</taxon>
    </lineage>
</organism>
<name>A0A0A9G5P2_ARUDO</name>
<reference evidence="1" key="1">
    <citation type="submission" date="2014-09" db="EMBL/GenBank/DDBJ databases">
        <authorList>
            <person name="Magalhaes I.L.F."/>
            <person name="Oliveira U."/>
            <person name="Santos F.R."/>
            <person name="Vidigal T.H.D.A."/>
            <person name="Brescovit A.D."/>
            <person name="Santos A.J."/>
        </authorList>
    </citation>
    <scope>NUCLEOTIDE SEQUENCE</scope>
    <source>
        <tissue evidence="1">Shoot tissue taken approximately 20 cm above the soil surface</tissue>
    </source>
</reference>
<accession>A0A0A9G5P2</accession>
<sequence>MKRSFTWAKEKFQISYQGTKIDHLSCEIEGKIPTDQTLFSQSEELTKDAAANFRLNYKQTNNYRPQRTNGTI</sequence>